<dbReference type="Pfam" id="PF03374">
    <property type="entry name" value="ANT"/>
    <property type="match status" value="1"/>
</dbReference>
<dbReference type="InterPro" id="IPR005039">
    <property type="entry name" value="Ant_C"/>
</dbReference>
<evidence type="ECO:0000259" key="1">
    <source>
        <dbReference type="PROSITE" id="PS51301"/>
    </source>
</evidence>
<protein>
    <submittedName>
        <fullName evidence="2">Phage antirepressor protein</fullName>
    </submittedName>
</protein>
<dbReference type="SUPFAM" id="SSF54616">
    <property type="entry name" value="DNA-binding domain of Mlu1-box binding protein MBP1"/>
    <property type="match status" value="1"/>
</dbReference>
<dbReference type="SMART" id="SM01252">
    <property type="entry name" value="KilA-N"/>
    <property type="match status" value="1"/>
</dbReference>
<dbReference type="EMBL" id="CP045652">
    <property type="protein sequence ID" value="QGA25405.1"/>
    <property type="molecule type" value="Genomic_DNA"/>
</dbReference>
<dbReference type="InterPro" id="IPR036887">
    <property type="entry name" value="HTH_APSES_sf"/>
</dbReference>
<dbReference type="GO" id="GO:0003677">
    <property type="term" value="F:DNA binding"/>
    <property type="evidence" value="ECO:0007669"/>
    <property type="project" value="InterPro"/>
</dbReference>
<gene>
    <name evidence="2" type="ORF">GFH32_03290</name>
</gene>
<feature type="domain" description="KilA-N" evidence="1">
    <location>
        <begin position="4"/>
        <end position="107"/>
    </location>
</feature>
<dbReference type="PROSITE" id="PS51301">
    <property type="entry name" value="KILA_N"/>
    <property type="match status" value="1"/>
</dbReference>
<dbReference type="Proteomes" id="UP000326921">
    <property type="component" value="Chromosome"/>
</dbReference>
<dbReference type="InterPro" id="IPR018004">
    <property type="entry name" value="KilA/APSES_HTH"/>
</dbReference>
<dbReference type="AlphaFoldDB" id="A0A5Q0Q5Q7"/>
<sequence>MNQLTKLFSYNGNEVTFRNSEGVAYVNATQMAKSFDKRPTDWLRFEQAQNFLNELSKVRNHTLTELVIVSKGGSNPGTWMHEDVALEFSRWLSPAFSIWCNDRIKELLSVGITATPQTIEDMLSNPDMIIEMATKLKQLRLENQKKDHQLKVAEKYFNRVRPKELYYDDVLFSTSLITINQIAMELGMSSIKLNKILKEKGVQYKQGDKWLISSKYRDKGYSGTSTFKYINSKGESATNIEMRWTEKGREFIHSLFKN</sequence>
<evidence type="ECO:0000313" key="2">
    <source>
        <dbReference type="EMBL" id="QGA25405.1"/>
    </source>
</evidence>
<reference evidence="2 3" key="1">
    <citation type="submission" date="2019-10" db="EMBL/GenBank/DDBJ databases">
        <authorList>
            <person name="Dong K."/>
        </authorList>
    </citation>
    <scope>NUCLEOTIDE SEQUENCE [LARGE SCALE GENOMIC DNA]</scope>
    <source>
        <strain evidence="3">dk4302</strain>
    </source>
</reference>
<proteinExistence type="predicted"/>
<organism evidence="2 3">
    <name type="scientific">Sphingobacterium zhuxiongii</name>
    <dbReference type="NCBI Taxonomy" id="2662364"/>
    <lineage>
        <taxon>Bacteria</taxon>
        <taxon>Pseudomonadati</taxon>
        <taxon>Bacteroidota</taxon>
        <taxon>Sphingobacteriia</taxon>
        <taxon>Sphingobacteriales</taxon>
        <taxon>Sphingobacteriaceae</taxon>
        <taxon>Sphingobacterium</taxon>
    </lineage>
</organism>
<accession>A0A5Q0Q5Q7</accession>
<evidence type="ECO:0000313" key="3">
    <source>
        <dbReference type="Proteomes" id="UP000326921"/>
    </source>
</evidence>
<dbReference type="KEGG" id="sphe:GFH32_03290"/>
<dbReference type="RefSeq" id="WP_153509728.1">
    <property type="nucleotide sequence ID" value="NZ_CP045652.1"/>
</dbReference>
<name>A0A5Q0Q5Q7_9SPHI</name>
<dbReference type="InterPro" id="IPR017880">
    <property type="entry name" value="KilA_N"/>
</dbReference>
<dbReference type="Pfam" id="PF04383">
    <property type="entry name" value="KilA-N"/>
    <property type="match status" value="1"/>
</dbReference>
<keyword evidence="3" id="KW-1185">Reference proteome</keyword>